<gene>
    <name evidence="10" type="ORF">OEZ85_013418</name>
</gene>
<reference evidence="10 11" key="1">
    <citation type="submission" date="2023-05" db="EMBL/GenBank/DDBJ databases">
        <title>A 100% complete, gapless, phased diploid assembly of the Scenedesmus obliquus UTEX 3031 genome.</title>
        <authorList>
            <person name="Biondi T.C."/>
            <person name="Hanschen E.R."/>
            <person name="Kwon T."/>
            <person name="Eng W."/>
            <person name="Kruse C.P.S."/>
            <person name="Koehler S.I."/>
            <person name="Kunde Y."/>
            <person name="Gleasner C.D."/>
            <person name="You Mak K.T."/>
            <person name="Polle J."/>
            <person name="Hovde B.T."/>
            <person name="Starkenburg S.R."/>
        </authorList>
    </citation>
    <scope>NUCLEOTIDE SEQUENCE [LARGE SCALE GENOMIC DNA]</scope>
    <source>
        <strain evidence="10 11">DOE0152z</strain>
    </source>
</reference>
<evidence type="ECO:0000256" key="4">
    <source>
        <dbReference type="ARBA" id="ARBA00022771"/>
    </source>
</evidence>
<feature type="region of interest" description="Disordered" evidence="7">
    <location>
        <begin position="182"/>
        <end position="247"/>
    </location>
</feature>
<dbReference type="Pfam" id="PF25403">
    <property type="entry name" value="zf-C2H2_ZFAND2"/>
    <property type="match status" value="1"/>
</dbReference>
<dbReference type="InterPro" id="IPR057357">
    <property type="entry name" value="Znf-C2H2_ZFAND2A/B"/>
</dbReference>
<feature type="domain" description="C2H2-type" evidence="8">
    <location>
        <begin position="273"/>
        <end position="301"/>
    </location>
</feature>
<dbReference type="Gene3D" id="4.10.1110.10">
    <property type="entry name" value="AN1-like Zinc finger"/>
    <property type="match status" value="2"/>
</dbReference>
<evidence type="ECO:0000313" key="11">
    <source>
        <dbReference type="Proteomes" id="UP001244341"/>
    </source>
</evidence>
<feature type="domain" description="AN1-type" evidence="9">
    <location>
        <begin position="97"/>
        <end position="147"/>
    </location>
</feature>
<organism evidence="10 11">
    <name type="scientific">Tetradesmus obliquus</name>
    <name type="common">Green alga</name>
    <name type="synonym">Acutodesmus obliquus</name>
    <dbReference type="NCBI Taxonomy" id="3088"/>
    <lineage>
        <taxon>Eukaryota</taxon>
        <taxon>Viridiplantae</taxon>
        <taxon>Chlorophyta</taxon>
        <taxon>core chlorophytes</taxon>
        <taxon>Chlorophyceae</taxon>
        <taxon>CS clade</taxon>
        <taxon>Sphaeropleales</taxon>
        <taxon>Scenedesmaceae</taxon>
        <taxon>Tetradesmus</taxon>
    </lineage>
</organism>
<dbReference type="InterPro" id="IPR000058">
    <property type="entry name" value="Znf_AN1"/>
</dbReference>
<feature type="compositionally biased region" description="Low complexity" evidence="7">
    <location>
        <begin position="182"/>
        <end position="208"/>
    </location>
</feature>
<dbReference type="Gene3D" id="3.30.160.60">
    <property type="entry name" value="Classic Zinc Finger"/>
    <property type="match status" value="1"/>
</dbReference>
<dbReference type="PANTHER" id="PTHR14677:SF20">
    <property type="entry name" value="ZINC FINGER AN1-TYPE CONTAINING 2A-RELATED"/>
    <property type="match status" value="1"/>
</dbReference>
<evidence type="ECO:0000259" key="8">
    <source>
        <dbReference type="PROSITE" id="PS50157"/>
    </source>
</evidence>
<keyword evidence="4 6" id="KW-0863">Zinc-finger</keyword>
<evidence type="ECO:0000256" key="2">
    <source>
        <dbReference type="ARBA" id="ARBA00022723"/>
    </source>
</evidence>
<sequence length="336" mass="36041">MEAEADLMAIGQHCAMPDCHQLDFLPFKCDCCSRTYCLSHRTYSAHSCTKAGAKTLDVLPCPICAKGIHLRAGEDPNLVFERHYSSTDCDPANYARVKQKKKCPVQGCREKLTTINTYTCKACCQAVCLKHRLEGDHKCPGKSAHPLAQRHSANSMAAAAAAAASAAGRSIGSLFQDMRSGAAAANSSSNGSGARQASQQQQQQLQARADAHQQRRQQQQQRPAGRGEARRAAAAAAAQDPANTLHGSADRRRQLLGLQPRQQQQQQQQGAREVCPQCGISFATLAELIQHAEAAHSSGGNAAAGLQQRSGAAEEFACPSCSRRFSDAALLTYRVE</sequence>
<keyword evidence="2" id="KW-0479">Metal-binding</keyword>
<feature type="domain" description="AN1-type" evidence="9">
    <location>
        <begin position="8"/>
        <end position="56"/>
    </location>
</feature>
<evidence type="ECO:0000256" key="7">
    <source>
        <dbReference type="SAM" id="MobiDB-lite"/>
    </source>
</evidence>
<name>A0ABY8U5N3_TETOB</name>
<evidence type="ECO:0000256" key="1">
    <source>
        <dbReference type="ARBA" id="ARBA00003732"/>
    </source>
</evidence>
<dbReference type="Proteomes" id="UP001244341">
    <property type="component" value="Chromosome 7b"/>
</dbReference>
<protein>
    <recommendedName>
        <fullName evidence="12">AN1-type domain-containing protein</fullName>
    </recommendedName>
</protein>
<dbReference type="PROSITE" id="PS50157">
    <property type="entry name" value="ZINC_FINGER_C2H2_2"/>
    <property type="match status" value="1"/>
</dbReference>
<dbReference type="SUPFAM" id="SSF118310">
    <property type="entry name" value="AN1-like Zinc finger"/>
    <property type="match status" value="2"/>
</dbReference>
<evidence type="ECO:0000256" key="5">
    <source>
        <dbReference type="ARBA" id="ARBA00022833"/>
    </source>
</evidence>
<dbReference type="PROSITE" id="PS51039">
    <property type="entry name" value="ZF_AN1"/>
    <property type="match status" value="2"/>
</dbReference>
<evidence type="ECO:0000259" key="9">
    <source>
        <dbReference type="PROSITE" id="PS51039"/>
    </source>
</evidence>
<dbReference type="EMBL" id="CP126214">
    <property type="protein sequence ID" value="WIA16768.1"/>
    <property type="molecule type" value="Genomic_DNA"/>
</dbReference>
<dbReference type="InterPro" id="IPR035896">
    <property type="entry name" value="AN1-like_Znf"/>
</dbReference>
<keyword evidence="5" id="KW-0862">Zinc</keyword>
<accession>A0ABY8U5N3</accession>
<comment type="function">
    <text evidence="1">May be involved in environmental stress response.</text>
</comment>
<proteinExistence type="predicted"/>
<dbReference type="SMART" id="SM00154">
    <property type="entry name" value="ZnF_AN1"/>
    <property type="match status" value="2"/>
</dbReference>
<dbReference type="Pfam" id="PF01428">
    <property type="entry name" value="zf-AN1"/>
    <property type="match status" value="2"/>
</dbReference>
<evidence type="ECO:0000256" key="6">
    <source>
        <dbReference type="PROSITE-ProRule" id="PRU00042"/>
    </source>
</evidence>
<evidence type="ECO:0000256" key="3">
    <source>
        <dbReference type="ARBA" id="ARBA00022737"/>
    </source>
</evidence>
<keyword evidence="11" id="KW-1185">Reference proteome</keyword>
<dbReference type="InterPro" id="IPR013087">
    <property type="entry name" value="Znf_C2H2_type"/>
</dbReference>
<dbReference type="PROSITE" id="PS00028">
    <property type="entry name" value="ZINC_FINGER_C2H2_1"/>
    <property type="match status" value="1"/>
</dbReference>
<evidence type="ECO:0008006" key="12">
    <source>
        <dbReference type="Google" id="ProtNLM"/>
    </source>
</evidence>
<keyword evidence="3" id="KW-0677">Repeat</keyword>
<dbReference type="PANTHER" id="PTHR14677">
    <property type="entry name" value="ARSENITE INDUCUBLE RNA ASSOCIATED PROTEIN AIP-1-RELATED"/>
    <property type="match status" value="1"/>
</dbReference>
<evidence type="ECO:0000313" key="10">
    <source>
        <dbReference type="EMBL" id="WIA16768.1"/>
    </source>
</evidence>